<reference evidence="1" key="1">
    <citation type="submission" date="2020-03" db="EMBL/GenBank/DDBJ databases">
        <title>The deep terrestrial virosphere.</title>
        <authorList>
            <person name="Holmfeldt K."/>
            <person name="Nilsson E."/>
            <person name="Simone D."/>
            <person name="Lopez-Fernandez M."/>
            <person name="Wu X."/>
            <person name="de Brujin I."/>
            <person name="Lundin D."/>
            <person name="Andersson A."/>
            <person name="Bertilsson S."/>
            <person name="Dopson M."/>
        </authorList>
    </citation>
    <scope>NUCLEOTIDE SEQUENCE</scope>
    <source>
        <strain evidence="1">MM415B00742</strain>
    </source>
</reference>
<protein>
    <submittedName>
        <fullName evidence="1">Uncharacterized protein</fullName>
    </submittedName>
</protein>
<gene>
    <name evidence="1" type="ORF">MM415B00742_0010</name>
</gene>
<evidence type="ECO:0000313" key="1">
    <source>
        <dbReference type="EMBL" id="QJA62670.1"/>
    </source>
</evidence>
<dbReference type="AlphaFoldDB" id="A0A6M3IYV1"/>
<organism evidence="1">
    <name type="scientific">viral metagenome</name>
    <dbReference type="NCBI Taxonomy" id="1070528"/>
    <lineage>
        <taxon>unclassified sequences</taxon>
        <taxon>metagenomes</taxon>
        <taxon>organismal metagenomes</taxon>
    </lineage>
</organism>
<accession>A0A6M3IYV1</accession>
<dbReference type="EMBL" id="MT141478">
    <property type="protein sequence ID" value="QJA62670.1"/>
    <property type="molecule type" value="Genomic_DNA"/>
</dbReference>
<proteinExistence type="predicted"/>
<name>A0A6M3IYV1_9ZZZZ</name>
<sequence>MTLIRVTIYFKGNQRRLRIGNARMVMSDDGMLYVCFSEEKKLGFPLRDILQVECEPAKV</sequence>